<feature type="region of interest" description="Disordered" evidence="1">
    <location>
        <begin position="1"/>
        <end position="38"/>
    </location>
</feature>
<protein>
    <submittedName>
        <fullName evidence="4 6">LPS-induced tumor necrosis factor alpha factor domain-containing protein</fullName>
    </submittedName>
</protein>
<dbReference type="RefSeq" id="XP_024508836.1">
    <property type="nucleotide sequence ID" value="XM_024643135.1"/>
</dbReference>
<keyword evidence="2" id="KW-0472">Membrane</keyword>
<evidence type="ECO:0000256" key="2">
    <source>
        <dbReference type="SAM" id="Phobius"/>
    </source>
</evidence>
<dbReference type="InterPro" id="IPR006629">
    <property type="entry name" value="LITAF"/>
</dbReference>
<evidence type="ECO:0000313" key="4">
    <source>
        <dbReference type="EMBL" id="CEF69637.1"/>
    </source>
</evidence>
<dbReference type="EMBL" id="LN609529">
    <property type="protein sequence ID" value="CEF69637.1"/>
    <property type="molecule type" value="Genomic_DNA"/>
</dbReference>
<dbReference type="Pfam" id="PF10601">
    <property type="entry name" value="zf-LITAF-like"/>
    <property type="match status" value="1"/>
</dbReference>
<reference evidence="4 5" key="1">
    <citation type="submission" date="2014-09" db="EMBL/GenBank/DDBJ databases">
        <authorList>
            <person name="Martin A.A."/>
        </authorList>
    </citation>
    <scope>NUCLEOTIDE SEQUENCE</scope>
    <source>
        <strain evidence="5">ED321</strain>
        <strain evidence="4">ED321 Heterogonic</strain>
    </source>
</reference>
<reference evidence="6" key="2">
    <citation type="submission" date="2020-12" db="UniProtKB">
        <authorList>
            <consortium name="WormBaseParasite"/>
        </authorList>
    </citation>
    <scope>IDENTIFICATION</scope>
</reference>
<feature type="compositionally biased region" description="Basic and acidic residues" evidence="1">
    <location>
        <begin position="1"/>
        <end position="11"/>
    </location>
</feature>
<dbReference type="CTD" id="36382007"/>
<sequence length="169" mass="19574">MKMNKGNEKTIVEPVFNDIDLEKSSPERESPPPPYQEIESSNVNNIYPTILNIPSRPMNEINIPPVNNDTIITTTIIHEKCRHKKCCKKELSKYSKNLLCKQCNTIVQSTLSYEKGSRFKKMLILFIVLSLICPIFIIFLLILLMSNWCSDITHHCPYCHSILRFNDKC</sequence>
<keyword evidence="5" id="KW-1185">Reference proteome</keyword>
<feature type="transmembrane region" description="Helical" evidence="2">
    <location>
        <begin position="123"/>
        <end position="145"/>
    </location>
</feature>
<keyword evidence="2" id="KW-0812">Transmembrane</keyword>
<evidence type="ECO:0000259" key="3">
    <source>
        <dbReference type="PROSITE" id="PS51837"/>
    </source>
</evidence>
<evidence type="ECO:0000313" key="5">
    <source>
        <dbReference type="Proteomes" id="UP000035682"/>
    </source>
</evidence>
<dbReference type="AlphaFoldDB" id="A0A090LIJ8"/>
<proteinExistence type="predicted"/>
<name>A0A090LIJ8_STRRB</name>
<feature type="compositionally biased region" description="Basic and acidic residues" evidence="1">
    <location>
        <begin position="20"/>
        <end position="30"/>
    </location>
</feature>
<dbReference type="WBParaSite" id="SRAE_2000428400.1">
    <property type="protein sequence ID" value="SRAE_2000428400.1"/>
    <property type="gene ID" value="WBGene00264514"/>
</dbReference>
<evidence type="ECO:0000313" key="6">
    <source>
        <dbReference type="WBParaSite" id="SRAE_2000428400.1"/>
    </source>
</evidence>
<feature type="domain" description="LITAF" evidence="3">
    <location>
        <begin position="72"/>
        <end position="168"/>
    </location>
</feature>
<dbReference type="Proteomes" id="UP000035682">
    <property type="component" value="Unplaced"/>
</dbReference>
<dbReference type="SMART" id="SM00714">
    <property type="entry name" value="LITAF"/>
    <property type="match status" value="1"/>
</dbReference>
<gene>
    <name evidence="4 6 7" type="ORF">SRAE_2000428400</name>
</gene>
<evidence type="ECO:0000313" key="7">
    <source>
        <dbReference type="WormBase" id="SRAE_2000428400"/>
    </source>
</evidence>
<dbReference type="GeneID" id="36382007"/>
<dbReference type="WormBase" id="SRAE_2000428400">
    <property type="protein sequence ID" value="SRP02784"/>
    <property type="gene ID" value="WBGene00264514"/>
</dbReference>
<dbReference type="PROSITE" id="PS51837">
    <property type="entry name" value="LITAF"/>
    <property type="match status" value="1"/>
</dbReference>
<organism evidence="4">
    <name type="scientific">Strongyloides ratti</name>
    <name type="common">Parasitic roundworm</name>
    <dbReference type="NCBI Taxonomy" id="34506"/>
    <lineage>
        <taxon>Eukaryota</taxon>
        <taxon>Metazoa</taxon>
        <taxon>Ecdysozoa</taxon>
        <taxon>Nematoda</taxon>
        <taxon>Chromadorea</taxon>
        <taxon>Rhabditida</taxon>
        <taxon>Tylenchina</taxon>
        <taxon>Panagrolaimomorpha</taxon>
        <taxon>Strongyloidoidea</taxon>
        <taxon>Strongyloididae</taxon>
        <taxon>Strongyloides</taxon>
    </lineage>
</organism>
<accession>A0A090LIJ8</accession>
<keyword evidence="2" id="KW-1133">Transmembrane helix</keyword>
<evidence type="ECO:0000256" key="1">
    <source>
        <dbReference type="SAM" id="MobiDB-lite"/>
    </source>
</evidence>